<dbReference type="InterPro" id="IPR050249">
    <property type="entry name" value="Pseudomonas-type_ThrB"/>
</dbReference>
<organism evidence="6 7">
    <name type="scientific">Elysia marginata</name>
    <dbReference type="NCBI Taxonomy" id="1093978"/>
    <lineage>
        <taxon>Eukaryota</taxon>
        <taxon>Metazoa</taxon>
        <taxon>Spiralia</taxon>
        <taxon>Lophotrochozoa</taxon>
        <taxon>Mollusca</taxon>
        <taxon>Gastropoda</taxon>
        <taxon>Heterobranchia</taxon>
        <taxon>Euthyneura</taxon>
        <taxon>Panpulmonata</taxon>
        <taxon>Sacoglossa</taxon>
        <taxon>Placobranchoidea</taxon>
        <taxon>Plakobranchidae</taxon>
        <taxon>Elysia</taxon>
    </lineage>
</organism>
<comment type="subcellular location">
    <subcellularLocation>
        <location evidence="1">Cytoplasm</location>
    </subcellularLocation>
</comment>
<evidence type="ECO:0000256" key="1">
    <source>
        <dbReference type="ARBA" id="ARBA00004496"/>
    </source>
</evidence>
<gene>
    <name evidence="6" type="ORF">ElyMa_006610400</name>
</gene>
<evidence type="ECO:0000256" key="5">
    <source>
        <dbReference type="ARBA" id="ARBA00022777"/>
    </source>
</evidence>
<dbReference type="SUPFAM" id="SSF56112">
    <property type="entry name" value="Protein kinase-like (PK-like)"/>
    <property type="match status" value="1"/>
</dbReference>
<evidence type="ECO:0000313" key="6">
    <source>
        <dbReference type="EMBL" id="GFS09023.1"/>
    </source>
</evidence>
<keyword evidence="5 6" id="KW-0418">Kinase</keyword>
<sequence>MMIMMMWGCFDMVRKLDIARMTLPVSDESVQGLKTKWNLSELLNLRTSAHVIPSHEQREVIEKIIDEFEDCLLTNFGSFSKGLIHGDLNECNILVEKHSIWNSSKSYFINQEQRKVGNNNESKVSAPDGAYGLCGIIDFGCSVYSPYVFEVAIAIAYVMLNKHGIAPSEGAHYVLKGYLEHIKLTDLELNYLRIFICARLAQSFINGNIALSKEPENEYILMHAEIMYPVLKNLWRKPNTEVLNEIMWTKKSF</sequence>
<evidence type="ECO:0000256" key="3">
    <source>
        <dbReference type="ARBA" id="ARBA00022490"/>
    </source>
</evidence>
<dbReference type="AlphaFoldDB" id="A0AAV4IIJ8"/>
<dbReference type="PANTHER" id="PTHR21064">
    <property type="entry name" value="AMINOGLYCOSIDE PHOSPHOTRANSFERASE DOMAIN-CONTAINING PROTEIN-RELATED"/>
    <property type="match status" value="1"/>
</dbReference>
<comment type="similarity">
    <text evidence="2">Belongs to the aminoglycoside phosphotransferase family.</text>
</comment>
<dbReference type="GO" id="GO:0005737">
    <property type="term" value="C:cytoplasm"/>
    <property type="evidence" value="ECO:0007669"/>
    <property type="project" value="UniProtKB-SubCell"/>
</dbReference>
<dbReference type="GO" id="GO:0019202">
    <property type="term" value="F:amino acid kinase activity"/>
    <property type="evidence" value="ECO:0007669"/>
    <property type="project" value="TreeGrafter"/>
</dbReference>
<comment type="caution">
    <text evidence="6">The sequence shown here is derived from an EMBL/GenBank/DDBJ whole genome shotgun (WGS) entry which is preliminary data.</text>
</comment>
<dbReference type="Gene3D" id="3.90.1200.10">
    <property type="match status" value="1"/>
</dbReference>
<evidence type="ECO:0000313" key="7">
    <source>
        <dbReference type="Proteomes" id="UP000762676"/>
    </source>
</evidence>
<reference evidence="6 7" key="1">
    <citation type="journal article" date="2021" name="Elife">
        <title>Chloroplast acquisition without the gene transfer in kleptoplastic sea slugs, Plakobranchus ocellatus.</title>
        <authorList>
            <person name="Maeda T."/>
            <person name="Takahashi S."/>
            <person name="Yoshida T."/>
            <person name="Shimamura S."/>
            <person name="Takaki Y."/>
            <person name="Nagai Y."/>
            <person name="Toyoda A."/>
            <person name="Suzuki Y."/>
            <person name="Arimoto A."/>
            <person name="Ishii H."/>
            <person name="Satoh N."/>
            <person name="Nishiyama T."/>
            <person name="Hasebe M."/>
            <person name="Maruyama T."/>
            <person name="Minagawa J."/>
            <person name="Obokata J."/>
            <person name="Shigenobu S."/>
        </authorList>
    </citation>
    <scope>NUCLEOTIDE SEQUENCE [LARGE SCALE GENOMIC DNA]</scope>
</reference>
<dbReference type="Proteomes" id="UP000762676">
    <property type="component" value="Unassembled WGS sequence"/>
</dbReference>
<protein>
    <submittedName>
        <fullName evidence="6">Hydroxylysine kinase</fullName>
    </submittedName>
</protein>
<dbReference type="PANTHER" id="PTHR21064:SF1">
    <property type="entry name" value="HYDROXYLYSINE KINASE"/>
    <property type="match status" value="1"/>
</dbReference>
<dbReference type="EMBL" id="BMAT01013278">
    <property type="protein sequence ID" value="GFS09023.1"/>
    <property type="molecule type" value="Genomic_DNA"/>
</dbReference>
<name>A0AAV4IIJ8_9GAST</name>
<dbReference type="InterPro" id="IPR011009">
    <property type="entry name" value="Kinase-like_dom_sf"/>
</dbReference>
<keyword evidence="3" id="KW-0963">Cytoplasm</keyword>
<keyword evidence="4" id="KW-0808">Transferase</keyword>
<keyword evidence="7" id="KW-1185">Reference proteome</keyword>
<evidence type="ECO:0000256" key="4">
    <source>
        <dbReference type="ARBA" id="ARBA00022679"/>
    </source>
</evidence>
<accession>A0AAV4IIJ8</accession>
<evidence type="ECO:0000256" key="2">
    <source>
        <dbReference type="ARBA" id="ARBA00006219"/>
    </source>
</evidence>
<proteinExistence type="inferred from homology"/>